<reference evidence="9 10" key="1">
    <citation type="submission" date="2025-05" db="UniProtKB">
        <authorList>
            <consortium name="RefSeq"/>
        </authorList>
    </citation>
    <scope>IDENTIFICATION</scope>
</reference>
<evidence type="ECO:0000256" key="6">
    <source>
        <dbReference type="SAM" id="MobiDB-lite"/>
    </source>
</evidence>
<dbReference type="SMART" id="SM00235">
    <property type="entry name" value="ZnMc"/>
    <property type="match status" value="1"/>
</dbReference>
<name>A0ABM1E6V6_PRICU</name>
<keyword evidence="8" id="KW-1185">Reference proteome</keyword>
<feature type="binding site" evidence="4">
    <location>
        <position position="299"/>
    </location>
    <ligand>
        <name>Zn(2+)</name>
        <dbReference type="ChEBI" id="CHEBI:29105"/>
        <note>catalytic</note>
    </ligand>
</feature>
<feature type="region of interest" description="Disordered" evidence="6">
    <location>
        <begin position="25"/>
        <end position="89"/>
    </location>
</feature>
<comment type="caution">
    <text evidence="4">Lacks conserved residue(s) required for the propagation of feature annotation.</text>
</comment>
<keyword evidence="1 4" id="KW-0479">Metal-binding</keyword>
<dbReference type="Proteomes" id="UP000695022">
    <property type="component" value="Unplaced"/>
</dbReference>
<evidence type="ECO:0000256" key="5">
    <source>
        <dbReference type="RuleBase" id="RU361183"/>
    </source>
</evidence>
<evidence type="ECO:0000256" key="1">
    <source>
        <dbReference type="ARBA" id="ARBA00022723"/>
    </source>
</evidence>
<dbReference type="GeneID" id="106809366"/>
<dbReference type="InterPro" id="IPR001506">
    <property type="entry name" value="Peptidase_M12A"/>
</dbReference>
<dbReference type="Pfam" id="PF01400">
    <property type="entry name" value="Astacin"/>
    <property type="match status" value="1"/>
</dbReference>
<keyword evidence="3 4" id="KW-0482">Metalloprotease</keyword>
<dbReference type="InterPro" id="IPR024079">
    <property type="entry name" value="MetalloPept_cat_dom_sf"/>
</dbReference>
<comment type="cofactor">
    <cofactor evidence="4 5">
        <name>Zn(2+)</name>
        <dbReference type="ChEBI" id="CHEBI:29105"/>
    </cofactor>
    <text evidence="4 5">Binds 1 zinc ion per subunit.</text>
</comment>
<dbReference type="SUPFAM" id="SSF55486">
    <property type="entry name" value="Metalloproteases ('zincins'), catalytic domain"/>
    <property type="match status" value="1"/>
</dbReference>
<dbReference type="EC" id="3.4.24.-" evidence="5"/>
<dbReference type="PANTHER" id="PTHR10127">
    <property type="entry name" value="DISCOIDIN, CUB, EGF, LAMININ , AND ZINC METALLOPROTEASE DOMAIN CONTAINING"/>
    <property type="match status" value="1"/>
</dbReference>
<feature type="compositionally biased region" description="Polar residues" evidence="6">
    <location>
        <begin position="156"/>
        <end position="174"/>
    </location>
</feature>
<protein>
    <recommendedName>
        <fullName evidence="5">Metalloendopeptidase</fullName>
        <ecNumber evidence="5">3.4.24.-</ecNumber>
    </recommendedName>
</protein>
<dbReference type="CDD" id="cd04280">
    <property type="entry name" value="ZnMc_astacin_like"/>
    <property type="match status" value="1"/>
</dbReference>
<sequence length="563" mass="62500">MQLYVYLSLAAMSLMIVCVQGAPNARMTGSGSGRAQNNGGGRRNMAIDFDDVDANAPRRRNPLENRGERDDNGRLKKNVNPNRGGFGTAKFGRMKTKWLQLANMAQTFHARTTFQKTPTADDWDGLFGDVAATEELIDRFTKSFEKVRRKKLNARGTGNSRTVTGASDAVTNVASGGSRQQGSRSQRRRNSRSTVVSEATIRWPLNKPIQFVIADHSAESEAVIRAAIDHYEENTCIRFDERTADTVSDDYYLKFIKGSACYSFVGKVLQGGQIISIGEDCDELGIVVHEIGHALGQEHEQNKPNRDAYINVDYNNVLPNKVPNFIKTDEEDVLDLNLPYDYRSIMHYGQYIFTSNNLPTMRTLIDQPKEKQRIGQEEGLSYIDIRTINNVYCAGACTGNNLCMRGFPHPNDCTRCICTPDFTGQHCESLLPPTGTTVHGNTMQLECASIGSMNISLEPESQKAKTSLLLSSPPGSHVSVKLTDMDTIHYVNKTTREPIIERGCLDSCEIKTNPEIIGYRYCTGVPETQQTSANNEVLLVVTANYGRPVRFVAHYNVSSCDGM</sequence>
<dbReference type="RefSeq" id="XP_014667927.1">
    <property type="nucleotide sequence ID" value="XM_014812441.1"/>
</dbReference>
<dbReference type="PROSITE" id="PS51864">
    <property type="entry name" value="ASTACIN"/>
    <property type="match status" value="1"/>
</dbReference>
<keyword evidence="5" id="KW-0732">Signal</keyword>
<proteinExistence type="predicted"/>
<evidence type="ECO:0000256" key="3">
    <source>
        <dbReference type="ARBA" id="ARBA00023049"/>
    </source>
</evidence>
<evidence type="ECO:0000313" key="10">
    <source>
        <dbReference type="RefSeq" id="XP_014667927.1"/>
    </source>
</evidence>
<accession>A0ABM1E6V6</accession>
<evidence type="ECO:0000256" key="2">
    <source>
        <dbReference type="ARBA" id="ARBA00022833"/>
    </source>
</evidence>
<dbReference type="PRINTS" id="PR00480">
    <property type="entry name" value="ASTACIN"/>
</dbReference>
<dbReference type="InterPro" id="IPR034035">
    <property type="entry name" value="Astacin-like_dom"/>
</dbReference>
<evidence type="ECO:0000313" key="8">
    <source>
        <dbReference type="Proteomes" id="UP000695022"/>
    </source>
</evidence>
<dbReference type="PROSITE" id="PS00022">
    <property type="entry name" value="EGF_1"/>
    <property type="match status" value="1"/>
</dbReference>
<keyword evidence="4 5" id="KW-0378">Hydrolase</keyword>
<feature type="binding site" evidence="4">
    <location>
        <position position="289"/>
    </location>
    <ligand>
        <name>Zn(2+)</name>
        <dbReference type="ChEBI" id="CHEBI:29105"/>
        <note>catalytic</note>
    </ligand>
</feature>
<dbReference type="InterPro" id="IPR006026">
    <property type="entry name" value="Peptidase_Metallo"/>
</dbReference>
<dbReference type="PANTHER" id="PTHR10127:SF877">
    <property type="entry name" value="ZINC METALLOPROTEINASE NAS-34"/>
    <property type="match status" value="1"/>
</dbReference>
<feature type="active site" evidence="4">
    <location>
        <position position="290"/>
    </location>
</feature>
<feature type="chain" id="PRO_5044948490" description="Metalloendopeptidase" evidence="5">
    <location>
        <begin position="22"/>
        <end position="563"/>
    </location>
</feature>
<dbReference type="RefSeq" id="XP_014667920.1">
    <property type="nucleotide sequence ID" value="XM_014812434.1"/>
</dbReference>
<evidence type="ECO:0000313" key="9">
    <source>
        <dbReference type="RefSeq" id="XP_014667920.1"/>
    </source>
</evidence>
<keyword evidence="2 4" id="KW-0862">Zinc</keyword>
<organism evidence="8 10">
    <name type="scientific">Priapulus caudatus</name>
    <name type="common">Priapulid worm</name>
    <dbReference type="NCBI Taxonomy" id="37621"/>
    <lineage>
        <taxon>Eukaryota</taxon>
        <taxon>Metazoa</taxon>
        <taxon>Ecdysozoa</taxon>
        <taxon>Scalidophora</taxon>
        <taxon>Priapulida</taxon>
        <taxon>Priapulimorpha</taxon>
        <taxon>Priapulimorphida</taxon>
        <taxon>Priapulidae</taxon>
        <taxon>Priapulus</taxon>
    </lineage>
</organism>
<feature type="compositionally biased region" description="Basic and acidic residues" evidence="6">
    <location>
        <begin position="61"/>
        <end position="74"/>
    </location>
</feature>
<evidence type="ECO:0000256" key="4">
    <source>
        <dbReference type="PROSITE-ProRule" id="PRU01211"/>
    </source>
</evidence>
<keyword evidence="4 5" id="KW-0645">Protease</keyword>
<feature type="signal peptide" evidence="5">
    <location>
        <begin position="1"/>
        <end position="21"/>
    </location>
</feature>
<gene>
    <name evidence="9 10" type="primary">LOC106809366</name>
</gene>
<feature type="compositionally biased region" description="Low complexity" evidence="6">
    <location>
        <begin position="175"/>
        <end position="184"/>
    </location>
</feature>
<feature type="region of interest" description="Disordered" evidence="6">
    <location>
        <begin position="153"/>
        <end position="193"/>
    </location>
</feature>
<feature type="domain" description="Peptidase M12A" evidence="7">
    <location>
        <begin position="193"/>
        <end position="398"/>
    </location>
</feature>
<dbReference type="InterPro" id="IPR000742">
    <property type="entry name" value="EGF"/>
</dbReference>
<feature type="binding site" evidence="4">
    <location>
        <position position="293"/>
    </location>
    <ligand>
        <name>Zn(2+)</name>
        <dbReference type="ChEBI" id="CHEBI:29105"/>
        <note>catalytic</note>
    </ligand>
</feature>
<dbReference type="Gene3D" id="3.40.390.10">
    <property type="entry name" value="Collagenase (Catalytic Domain)"/>
    <property type="match status" value="1"/>
</dbReference>
<evidence type="ECO:0000259" key="7">
    <source>
        <dbReference type="PROSITE" id="PS51864"/>
    </source>
</evidence>